<dbReference type="Gene3D" id="2.60.120.40">
    <property type="match status" value="1"/>
</dbReference>
<name>A0A3Q2X5C3_HAPBU</name>
<feature type="domain" description="C1q" evidence="7">
    <location>
        <begin position="185"/>
        <end position="324"/>
    </location>
</feature>
<evidence type="ECO:0000256" key="1">
    <source>
        <dbReference type="ARBA" id="ARBA00004613"/>
    </source>
</evidence>
<dbReference type="SMART" id="SM00110">
    <property type="entry name" value="C1Q"/>
    <property type="match status" value="1"/>
</dbReference>
<evidence type="ECO:0000313" key="9">
    <source>
        <dbReference type="Proteomes" id="UP000264840"/>
    </source>
</evidence>
<keyword evidence="9" id="KW-1185">Reference proteome</keyword>
<dbReference type="Proteomes" id="UP000264840">
    <property type="component" value="Unplaced"/>
</dbReference>
<dbReference type="PANTHER" id="PTHR22923">
    <property type="entry name" value="CEREBELLIN-RELATED"/>
    <property type="match status" value="1"/>
</dbReference>
<dbReference type="OMA" id="CRAQINS"/>
<dbReference type="InterPro" id="IPR008983">
    <property type="entry name" value="Tumour_necrosis_fac-like_dom"/>
</dbReference>
<dbReference type="SUPFAM" id="SSF49842">
    <property type="entry name" value="TNF-like"/>
    <property type="match status" value="1"/>
</dbReference>
<evidence type="ECO:0000256" key="5">
    <source>
        <dbReference type="SAM" id="MobiDB-lite"/>
    </source>
</evidence>
<protein>
    <submittedName>
        <fullName evidence="8">Heavy metal-binding protein HIP-like</fullName>
    </submittedName>
</protein>
<comment type="subcellular location">
    <subcellularLocation>
        <location evidence="1">Secreted</location>
    </subcellularLocation>
</comment>
<feature type="coiled-coil region" evidence="4">
    <location>
        <begin position="87"/>
        <end position="163"/>
    </location>
</feature>
<dbReference type="GO" id="GO:0005576">
    <property type="term" value="C:extracellular region"/>
    <property type="evidence" value="ECO:0007669"/>
    <property type="project" value="UniProtKB-SubCell"/>
</dbReference>
<reference evidence="8" key="2">
    <citation type="submission" date="2025-09" db="UniProtKB">
        <authorList>
            <consortium name="Ensembl"/>
        </authorList>
    </citation>
    <scope>IDENTIFICATION</scope>
</reference>
<dbReference type="SUPFAM" id="SSF57997">
    <property type="entry name" value="Tropomyosin"/>
    <property type="match status" value="1"/>
</dbReference>
<sequence length="324" mass="36667">MRTFMASFMLLLLCHLCRAQINSSNNDSSDEIDLAGTQRPSIEGSEDDQVLQTDIWVELLALRDLVVEQSVELRYLKDRVTVLDSLVEALQKENTVMEARMTAAEILVEELQIKNDAQARELAIARQDLGAIQETLTVCELHVEEVEKQQEAQARELAAAHLELRAIRQTLTVSELRVEMLEKQLEVVKVAFSASLLESGEGNIEYGLDFATLIFRNVFTNTGNHYNPNTGYFTAPVRGVYYFRFTGYIAHYEKNMRMRLVKNSDAMVFIGDRQTTTTDPEDNASNGVVLQLEVGDVVSVQLSDSVWDDQYHRTTFSGFLLFPL</sequence>
<evidence type="ECO:0000313" key="8">
    <source>
        <dbReference type="Ensembl" id="ENSHBUP00000034402.1"/>
    </source>
</evidence>
<dbReference type="PRINTS" id="PR00007">
    <property type="entry name" value="COMPLEMNTC1Q"/>
</dbReference>
<organism evidence="8 9">
    <name type="scientific">Haplochromis burtoni</name>
    <name type="common">Burton's mouthbrooder</name>
    <name type="synonym">Chromis burtoni</name>
    <dbReference type="NCBI Taxonomy" id="8153"/>
    <lineage>
        <taxon>Eukaryota</taxon>
        <taxon>Metazoa</taxon>
        <taxon>Chordata</taxon>
        <taxon>Craniata</taxon>
        <taxon>Vertebrata</taxon>
        <taxon>Euteleostomi</taxon>
        <taxon>Actinopterygii</taxon>
        <taxon>Neopterygii</taxon>
        <taxon>Teleostei</taxon>
        <taxon>Neoteleostei</taxon>
        <taxon>Acanthomorphata</taxon>
        <taxon>Ovalentaria</taxon>
        <taxon>Cichlomorphae</taxon>
        <taxon>Cichliformes</taxon>
        <taxon>Cichlidae</taxon>
        <taxon>African cichlids</taxon>
        <taxon>Pseudocrenilabrinae</taxon>
        <taxon>Haplochromini</taxon>
        <taxon>Haplochromis</taxon>
    </lineage>
</organism>
<evidence type="ECO:0000256" key="3">
    <source>
        <dbReference type="ARBA" id="ARBA00022729"/>
    </source>
</evidence>
<feature type="signal peptide" evidence="6">
    <location>
        <begin position="1"/>
        <end position="19"/>
    </location>
</feature>
<keyword evidence="3 6" id="KW-0732">Signal</keyword>
<keyword evidence="4" id="KW-0175">Coiled coil</keyword>
<dbReference type="Ensembl" id="ENSHBUT00000029150.1">
    <property type="protein sequence ID" value="ENSHBUP00000034402.1"/>
    <property type="gene ID" value="ENSHBUG00000021914.1"/>
</dbReference>
<dbReference type="PROSITE" id="PS50871">
    <property type="entry name" value="C1Q"/>
    <property type="match status" value="1"/>
</dbReference>
<dbReference type="GeneTree" id="ENSGT00950000183116"/>
<evidence type="ECO:0000256" key="4">
    <source>
        <dbReference type="SAM" id="Coils"/>
    </source>
</evidence>
<evidence type="ECO:0000259" key="7">
    <source>
        <dbReference type="PROSITE" id="PS50871"/>
    </source>
</evidence>
<dbReference type="InterPro" id="IPR001073">
    <property type="entry name" value="C1q_dom"/>
</dbReference>
<feature type="region of interest" description="Disordered" evidence="5">
    <location>
        <begin position="25"/>
        <end position="46"/>
    </location>
</feature>
<dbReference type="PANTHER" id="PTHR22923:SF102">
    <property type="entry name" value="CEREBELLIN 13-RELATED"/>
    <property type="match status" value="1"/>
</dbReference>
<feature type="chain" id="PRO_5018600018" evidence="6">
    <location>
        <begin position="20"/>
        <end position="324"/>
    </location>
</feature>
<dbReference type="InterPro" id="IPR050822">
    <property type="entry name" value="Cerebellin_Synaptic_Org"/>
</dbReference>
<reference evidence="8" key="1">
    <citation type="submission" date="2025-08" db="UniProtKB">
        <authorList>
            <consortium name="Ensembl"/>
        </authorList>
    </citation>
    <scope>IDENTIFICATION</scope>
</reference>
<evidence type="ECO:0000256" key="2">
    <source>
        <dbReference type="ARBA" id="ARBA00022525"/>
    </source>
</evidence>
<evidence type="ECO:0000256" key="6">
    <source>
        <dbReference type="SAM" id="SignalP"/>
    </source>
</evidence>
<keyword evidence="2" id="KW-0964">Secreted</keyword>
<proteinExistence type="predicted"/>
<dbReference type="Pfam" id="PF00386">
    <property type="entry name" value="C1q"/>
    <property type="match status" value="1"/>
</dbReference>
<dbReference type="AlphaFoldDB" id="A0A3Q2X5C3"/>
<accession>A0A3Q2X5C3</accession>